<gene>
    <name evidence="5" type="ORF">HNR09_000124</name>
</gene>
<evidence type="ECO:0000313" key="6">
    <source>
        <dbReference type="Proteomes" id="UP000535437"/>
    </source>
</evidence>
<evidence type="ECO:0000259" key="4">
    <source>
        <dbReference type="PROSITE" id="PS50043"/>
    </source>
</evidence>
<dbReference type="RefSeq" id="WP_281366330.1">
    <property type="nucleotide sequence ID" value="NZ_BAAALL010000008.1"/>
</dbReference>
<keyword evidence="2 5" id="KW-0238">DNA-binding</keyword>
<dbReference type="SMART" id="SM00421">
    <property type="entry name" value="HTH_LUXR"/>
    <property type="match status" value="1"/>
</dbReference>
<organism evidence="5 6">
    <name type="scientific">Nesterenkonia xinjiangensis</name>
    <dbReference type="NCBI Taxonomy" id="225327"/>
    <lineage>
        <taxon>Bacteria</taxon>
        <taxon>Bacillati</taxon>
        <taxon>Actinomycetota</taxon>
        <taxon>Actinomycetes</taxon>
        <taxon>Micrococcales</taxon>
        <taxon>Micrococcaceae</taxon>
        <taxon>Nesterenkonia</taxon>
    </lineage>
</organism>
<dbReference type="Gene3D" id="1.10.10.10">
    <property type="entry name" value="Winged helix-like DNA-binding domain superfamily/Winged helix DNA-binding domain"/>
    <property type="match status" value="1"/>
</dbReference>
<dbReference type="Proteomes" id="UP000535437">
    <property type="component" value="Unassembled WGS sequence"/>
</dbReference>
<protein>
    <submittedName>
        <fullName evidence="5">DNA-binding CsgD family transcriptional regulator</fullName>
    </submittedName>
</protein>
<dbReference type="AlphaFoldDB" id="A0A7Z0K8I9"/>
<dbReference type="PRINTS" id="PR00038">
    <property type="entry name" value="HTHLUXR"/>
</dbReference>
<keyword evidence="3" id="KW-0804">Transcription</keyword>
<dbReference type="InterPro" id="IPR036388">
    <property type="entry name" value="WH-like_DNA-bd_sf"/>
</dbReference>
<dbReference type="CDD" id="cd06170">
    <property type="entry name" value="LuxR_C_like"/>
    <property type="match status" value="1"/>
</dbReference>
<keyword evidence="6" id="KW-1185">Reference proteome</keyword>
<evidence type="ECO:0000313" key="5">
    <source>
        <dbReference type="EMBL" id="NYJ76713.1"/>
    </source>
</evidence>
<sequence>MVLLDTTPTTAVPRGRHRDSAARRVREVCCDAPSTAELIKGLRTPLHDALGMSGMLLSATDPDTLVLSTAAVIENLPEAMCAPWMHNEFLEADFNKFADLHRSAAKATTLHRVTQGNPELSPRHRDLNGPMGFGAELRTTFSRRGVCWGVGNFLRERREEDFAPEDLAWLERLRPVIAAGLQRCTVLDLRSDEVDCAPGVVTLDPLGQVVSMNDSAPQLLAELWAHAIDAGPQTKLPGEAYMIATLTRARARGHPRAGPPVTRLHGRSGRWLTIRGDHTLTPDGRLSCIVLVIEPSRPTEVMPLVVAAYGLTAREQEVLAELSNGRPTGEIATRLFISEHTVRDHIRSVLSKTGTASRGELLSLLFHHHAAPATQFTHA</sequence>
<accession>A0A7Z0K8I9</accession>
<dbReference type="InterPro" id="IPR000792">
    <property type="entry name" value="Tscrpt_reg_LuxR_C"/>
</dbReference>
<reference evidence="5 6" key="1">
    <citation type="submission" date="2020-07" db="EMBL/GenBank/DDBJ databases">
        <title>Sequencing the genomes of 1000 actinobacteria strains.</title>
        <authorList>
            <person name="Klenk H.-P."/>
        </authorList>
    </citation>
    <scope>NUCLEOTIDE SEQUENCE [LARGE SCALE GENOMIC DNA]</scope>
    <source>
        <strain evidence="5 6">DSM 15475</strain>
    </source>
</reference>
<dbReference type="InterPro" id="IPR016032">
    <property type="entry name" value="Sig_transdc_resp-reg_C-effctor"/>
</dbReference>
<dbReference type="PANTHER" id="PTHR44688:SF25">
    <property type="entry name" value="HTH LUXR-TYPE DOMAIN-CONTAINING PROTEIN"/>
    <property type="match status" value="1"/>
</dbReference>
<dbReference type="PROSITE" id="PS50043">
    <property type="entry name" value="HTH_LUXR_2"/>
    <property type="match status" value="1"/>
</dbReference>
<evidence type="ECO:0000256" key="3">
    <source>
        <dbReference type="ARBA" id="ARBA00023163"/>
    </source>
</evidence>
<proteinExistence type="predicted"/>
<name>A0A7Z0K8I9_9MICC</name>
<evidence type="ECO:0000256" key="1">
    <source>
        <dbReference type="ARBA" id="ARBA00023015"/>
    </source>
</evidence>
<dbReference type="PANTHER" id="PTHR44688">
    <property type="entry name" value="DNA-BINDING TRANSCRIPTIONAL ACTIVATOR DEVR_DOSR"/>
    <property type="match status" value="1"/>
</dbReference>
<keyword evidence="1" id="KW-0805">Transcription regulation</keyword>
<evidence type="ECO:0000256" key="2">
    <source>
        <dbReference type="ARBA" id="ARBA00023125"/>
    </source>
</evidence>
<dbReference type="GO" id="GO:0006355">
    <property type="term" value="P:regulation of DNA-templated transcription"/>
    <property type="evidence" value="ECO:0007669"/>
    <property type="project" value="InterPro"/>
</dbReference>
<dbReference type="PROSITE" id="PS00622">
    <property type="entry name" value="HTH_LUXR_1"/>
    <property type="match status" value="1"/>
</dbReference>
<dbReference type="GO" id="GO:0003677">
    <property type="term" value="F:DNA binding"/>
    <property type="evidence" value="ECO:0007669"/>
    <property type="project" value="UniProtKB-KW"/>
</dbReference>
<dbReference type="EMBL" id="JACCFY010000001">
    <property type="protein sequence ID" value="NYJ76713.1"/>
    <property type="molecule type" value="Genomic_DNA"/>
</dbReference>
<comment type="caution">
    <text evidence="5">The sequence shown here is derived from an EMBL/GenBank/DDBJ whole genome shotgun (WGS) entry which is preliminary data.</text>
</comment>
<dbReference type="SUPFAM" id="SSF46894">
    <property type="entry name" value="C-terminal effector domain of the bipartite response regulators"/>
    <property type="match status" value="1"/>
</dbReference>
<dbReference type="Pfam" id="PF00196">
    <property type="entry name" value="GerE"/>
    <property type="match status" value="1"/>
</dbReference>
<feature type="domain" description="HTH luxR-type" evidence="4">
    <location>
        <begin position="304"/>
        <end position="369"/>
    </location>
</feature>